<reference evidence="5 6" key="1">
    <citation type="submission" date="2019-03" db="EMBL/GenBank/DDBJ databases">
        <title>Rhodosporidium diobovatum UCD-FST 08-225 genome sequencing, assembly, and annotation.</title>
        <authorList>
            <person name="Fakankun I.U."/>
            <person name="Fristensky B."/>
            <person name="Levin D.B."/>
        </authorList>
    </citation>
    <scope>NUCLEOTIDE SEQUENCE [LARGE SCALE GENOMIC DNA]</scope>
    <source>
        <strain evidence="5 6">UCD-FST 08-225</strain>
    </source>
</reference>
<dbReference type="PROSITE" id="PS50302">
    <property type="entry name" value="PUM"/>
    <property type="match status" value="2"/>
</dbReference>
<feature type="domain" description="PUM-HD" evidence="4">
    <location>
        <begin position="282"/>
        <end position="624"/>
    </location>
</feature>
<dbReference type="InterPro" id="IPR011989">
    <property type="entry name" value="ARM-like"/>
</dbReference>
<evidence type="ECO:0000259" key="4">
    <source>
        <dbReference type="PROSITE" id="PS50303"/>
    </source>
</evidence>
<dbReference type="GO" id="GO:0010608">
    <property type="term" value="P:post-transcriptional regulation of gene expression"/>
    <property type="evidence" value="ECO:0007669"/>
    <property type="project" value="TreeGrafter"/>
</dbReference>
<dbReference type="GO" id="GO:0005737">
    <property type="term" value="C:cytoplasm"/>
    <property type="evidence" value="ECO:0007669"/>
    <property type="project" value="TreeGrafter"/>
</dbReference>
<feature type="region of interest" description="Disordered" evidence="3">
    <location>
        <begin position="147"/>
        <end position="202"/>
    </location>
</feature>
<accession>A0A5C5FVR5</accession>
<protein>
    <submittedName>
        <fullName evidence="5">Armadillo-type protein</fullName>
    </submittedName>
</protein>
<keyword evidence="6" id="KW-1185">Reference proteome</keyword>
<dbReference type="PROSITE" id="PS50303">
    <property type="entry name" value="PUM_HD"/>
    <property type="match status" value="1"/>
</dbReference>
<dbReference type="STRING" id="5288.A0A5C5FVR5"/>
<comment type="caution">
    <text evidence="5">The sequence shown here is derived from an EMBL/GenBank/DDBJ whole genome shotgun (WGS) entry which is preliminary data.</text>
</comment>
<feature type="region of interest" description="Disordered" evidence="3">
    <location>
        <begin position="42"/>
        <end position="133"/>
    </location>
</feature>
<dbReference type="OrthoDB" id="2524825at2759"/>
<dbReference type="InterPro" id="IPR016024">
    <property type="entry name" value="ARM-type_fold"/>
</dbReference>
<dbReference type="InterPro" id="IPR033133">
    <property type="entry name" value="PUM-HD"/>
</dbReference>
<proteinExistence type="predicted"/>
<dbReference type="EMBL" id="SOZI01000069">
    <property type="protein sequence ID" value="TNY20336.1"/>
    <property type="molecule type" value="Genomic_DNA"/>
</dbReference>
<evidence type="ECO:0000313" key="6">
    <source>
        <dbReference type="Proteomes" id="UP000311382"/>
    </source>
</evidence>
<feature type="repeat" description="Pumilio" evidence="2">
    <location>
        <begin position="562"/>
        <end position="599"/>
    </location>
</feature>
<feature type="repeat" description="Pumilio" evidence="2">
    <location>
        <begin position="422"/>
        <end position="457"/>
    </location>
</feature>
<evidence type="ECO:0000256" key="1">
    <source>
        <dbReference type="ARBA" id="ARBA00022737"/>
    </source>
</evidence>
<dbReference type="PANTHER" id="PTHR12537:SF48">
    <property type="entry name" value="MEIOTIC COILED-COIL PROTEIN 2"/>
    <property type="match status" value="1"/>
</dbReference>
<dbReference type="InterPro" id="IPR001313">
    <property type="entry name" value="Pumilio_RNA-bd_rpt"/>
</dbReference>
<evidence type="ECO:0000256" key="2">
    <source>
        <dbReference type="PROSITE-ProRule" id="PRU00317"/>
    </source>
</evidence>
<dbReference type="SMART" id="SM00025">
    <property type="entry name" value="Pumilio"/>
    <property type="match status" value="2"/>
</dbReference>
<dbReference type="SUPFAM" id="SSF48371">
    <property type="entry name" value="ARM repeat"/>
    <property type="match status" value="1"/>
</dbReference>
<sequence length="624" mass="66492">MPRALSSIQSLVATIDSRVVQLADIVEDLCHRVDTLEVGHAPAVPRTRAQPLPPRFASQPQPLLGQAPFPSPPFPHSALDGGYHRSVQQRHPSPNGDELTPPASPQVQARAHVPLSRVPSLAASSSSSGSLGRQVLRERTFSRGQLHFTAPDAPSTSQVPPFAQPALPYSPPMPNDSPLSYSPVALHQHGPSLGPHSPLALPSGNPRLAAAAALQGLNQQTLPPTEHTSARGGWSGHVVRERSVSLAELRSTLVQGGRDVEAQAGPNALHQRSISLGSNSYQARPPLRRQLELPNYRALLETDADIDSEAFVCRILAHNDQQCSLFLQQRVRSTATQEKRQELFDAVGRHVLELSLSKFGALAPPPLALPRLGAAPWCRASGRSGDGTLISTDPPLNSAGNFLVSRCLEAGDSALAQAFEDAVSGHFLQLSVDPFGCHVVQKLLDCGGPATKDKVVAELLPHPHILTTKSSLHVLNRVLTTPNPPALFERLAEVGKGQWPSIVREEGGSLVVQHMFEDWADAPTSAVAREVLDSVDEVARTPCGSFVVAHLLERNPLPFCTQIMQHAPQLAADPYGAKVVDKCLRTNRAGPAGIGAFVEAVAAPQGCVSPRFSLASSGPCSQCD</sequence>
<dbReference type="Pfam" id="PF00806">
    <property type="entry name" value="PUF"/>
    <property type="match status" value="1"/>
</dbReference>
<gene>
    <name evidence="5" type="ORF">DMC30DRAFT_256132</name>
</gene>
<keyword evidence="1" id="KW-0677">Repeat</keyword>
<evidence type="ECO:0000256" key="3">
    <source>
        <dbReference type="SAM" id="MobiDB-lite"/>
    </source>
</evidence>
<evidence type="ECO:0000313" key="5">
    <source>
        <dbReference type="EMBL" id="TNY20336.1"/>
    </source>
</evidence>
<dbReference type="Gene3D" id="1.25.10.10">
    <property type="entry name" value="Leucine-rich Repeat Variant"/>
    <property type="match status" value="1"/>
</dbReference>
<organism evidence="5 6">
    <name type="scientific">Rhodotorula diobovata</name>
    <dbReference type="NCBI Taxonomy" id="5288"/>
    <lineage>
        <taxon>Eukaryota</taxon>
        <taxon>Fungi</taxon>
        <taxon>Dikarya</taxon>
        <taxon>Basidiomycota</taxon>
        <taxon>Pucciniomycotina</taxon>
        <taxon>Microbotryomycetes</taxon>
        <taxon>Sporidiobolales</taxon>
        <taxon>Sporidiobolaceae</taxon>
        <taxon>Rhodotorula</taxon>
    </lineage>
</organism>
<dbReference type="PANTHER" id="PTHR12537">
    <property type="entry name" value="RNA BINDING PROTEIN PUMILIO-RELATED"/>
    <property type="match status" value="1"/>
</dbReference>
<name>A0A5C5FVR5_9BASI</name>
<dbReference type="Proteomes" id="UP000311382">
    <property type="component" value="Unassembled WGS sequence"/>
</dbReference>
<feature type="compositionally biased region" description="Low complexity" evidence="3">
    <location>
        <begin position="120"/>
        <end position="132"/>
    </location>
</feature>
<dbReference type="AlphaFoldDB" id="A0A5C5FVR5"/>
<dbReference type="GO" id="GO:0003730">
    <property type="term" value="F:mRNA 3'-UTR binding"/>
    <property type="evidence" value="ECO:0007669"/>
    <property type="project" value="TreeGrafter"/>
</dbReference>